<dbReference type="EC" id="2.7.1.24" evidence="3 4"/>
<reference evidence="6" key="1">
    <citation type="journal article" date="2019" name="Int. J. Syst. Evol. Microbiol.">
        <title>The Global Catalogue of Microorganisms (GCM) 10K type strain sequencing project: providing services to taxonomists for standard genome sequencing and annotation.</title>
        <authorList>
            <consortium name="The Broad Institute Genomics Platform"/>
            <consortium name="The Broad Institute Genome Sequencing Center for Infectious Disease"/>
            <person name="Wu L."/>
            <person name="Ma J."/>
        </authorList>
    </citation>
    <scope>NUCLEOTIDE SEQUENCE [LARGE SCALE GENOMIC DNA]</scope>
    <source>
        <strain evidence="6">JCM 12165</strain>
    </source>
</reference>
<evidence type="ECO:0000256" key="4">
    <source>
        <dbReference type="NCBIfam" id="TIGR00152"/>
    </source>
</evidence>
<dbReference type="PANTHER" id="PTHR10695:SF46">
    <property type="entry name" value="BIFUNCTIONAL COENZYME A SYNTHASE-RELATED"/>
    <property type="match status" value="1"/>
</dbReference>
<dbReference type="InterPro" id="IPR001977">
    <property type="entry name" value="Depp_CoAkinase"/>
</dbReference>
<name>A0ABV9NXB4_9BACI</name>
<evidence type="ECO:0000313" key="6">
    <source>
        <dbReference type="Proteomes" id="UP001595896"/>
    </source>
</evidence>
<comment type="pathway">
    <text evidence="3">Cofactor biosynthesis; coenzyme A biosynthesis; CoA from (R)-pantothenate: step 5/5.</text>
</comment>
<dbReference type="GO" id="GO:0004140">
    <property type="term" value="F:dephospho-CoA kinase activity"/>
    <property type="evidence" value="ECO:0007669"/>
    <property type="project" value="UniProtKB-EC"/>
</dbReference>
<comment type="caution">
    <text evidence="5">The sequence shown here is derived from an EMBL/GenBank/DDBJ whole genome shotgun (WGS) entry which is preliminary data.</text>
</comment>
<comment type="subcellular location">
    <subcellularLocation>
        <location evidence="3">Cytoplasm</location>
    </subcellularLocation>
</comment>
<keyword evidence="3 5" id="KW-0418">Kinase</keyword>
<protein>
    <recommendedName>
        <fullName evidence="3 4">Dephospho-CoA kinase</fullName>
        <ecNumber evidence="3 4">2.7.1.24</ecNumber>
    </recommendedName>
    <alternativeName>
        <fullName evidence="3">Dephosphocoenzyme A kinase</fullName>
    </alternativeName>
</protein>
<dbReference type="PROSITE" id="PS51219">
    <property type="entry name" value="DPCK"/>
    <property type="match status" value="1"/>
</dbReference>
<dbReference type="CDD" id="cd02022">
    <property type="entry name" value="DPCK"/>
    <property type="match status" value="1"/>
</dbReference>
<dbReference type="Proteomes" id="UP001595896">
    <property type="component" value="Unassembled WGS sequence"/>
</dbReference>
<comment type="similarity">
    <text evidence="3">Belongs to the CoaE family.</text>
</comment>
<keyword evidence="6" id="KW-1185">Reference proteome</keyword>
<dbReference type="HAMAP" id="MF_00376">
    <property type="entry name" value="Dephospho_CoA_kinase"/>
    <property type="match status" value="1"/>
</dbReference>
<feature type="binding site" evidence="3">
    <location>
        <begin position="10"/>
        <end position="15"/>
    </location>
    <ligand>
        <name>ATP</name>
        <dbReference type="ChEBI" id="CHEBI:30616"/>
    </ligand>
</feature>
<keyword evidence="3 5" id="KW-0808">Transferase</keyword>
<comment type="function">
    <text evidence="3">Catalyzes the phosphorylation of the 3'-hydroxyl group of dephosphocoenzyme A to form coenzyme A.</text>
</comment>
<keyword evidence="3" id="KW-0173">Coenzyme A biosynthesis</keyword>
<evidence type="ECO:0000313" key="5">
    <source>
        <dbReference type="EMBL" id="MFC4737526.1"/>
    </source>
</evidence>
<gene>
    <name evidence="3 5" type="primary">coaE</name>
    <name evidence="5" type="ORF">ACFO4L_13065</name>
</gene>
<comment type="catalytic activity">
    <reaction evidence="3">
        <text>3'-dephospho-CoA + ATP = ADP + CoA + H(+)</text>
        <dbReference type="Rhea" id="RHEA:18245"/>
        <dbReference type="ChEBI" id="CHEBI:15378"/>
        <dbReference type="ChEBI" id="CHEBI:30616"/>
        <dbReference type="ChEBI" id="CHEBI:57287"/>
        <dbReference type="ChEBI" id="CHEBI:57328"/>
        <dbReference type="ChEBI" id="CHEBI:456216"/>
        <dbReference type="EC" id="2.7.1.24"/>
    </reaction>
</comment>
<evidence type="ECO:0000256" key="1">
    <source>
        <dbReference type="ARBA" id="ARBA00022741"/>
    </source>
</evidence>
<keyword evidence="3" id="KW-0963">Cytoplasm</keyword>
<proteinExistence type="inferred from homology"/>
<keyword evidence="1 3" id="KW-0547">Nucleotide-binding</keyword>
<sequence>MKLGLTGSIATGKSTAAGFFREEGCPVIDADVIAREVVQPGAPALQEIESAFGSSVIAGDGTLDREKLGTIIFNDPQKREQLNAMVHPAIREKMKEQAEEAEASHPIVVLDIPLLFENELFYLVDQTAVVYVPEQVQKERLMKRNNYSEEEALSRMDSQLSIEEKKQRADFVILNTGPEEETSRQVKKLVEALLKKHQDGTP</sequence>
<dbReference type="SUPFAM" id="SSF52540">
    <property type="entry name" value="P-loop containing nucleoside triphosphate hydrolases"/>
    <property type="match status" value="1"/>
</dbReference>
<evidence type="ECO:0000256" key="2">
    <source>
        <dbReference type="ARBA" id="ARBA00022840"/>
    </source>
</evidence>
<dbReference type="Pfam" id="PF01121">
    <property type="entry name" value="CoaE"/>
    <property type="match status" value="1"/>
</dbReference>
<dbReference type="EMBL" id="JBHSGK010000013">
    <property type="protein sequence ID" value="MFC4737526.1"/>
    <property type="molecule type" value="Genomic_DNA"/>
</dbReference>
<dbReference type="NCBIfam" id="TIGR00152">
    <property type="entry name" value="dephospho-CoA kinase"/>
    <property type="match status" value="1"/>
</dbReference>
<organism evidence="5 6">
    <name type="scientific">Bacillus daqingensis</name>
    <dbReference type="NCBI Taxonomy" id="872396"/>
    <lineage>
        <taxon>Bacteria</taxon>
        <taxon>Bacillati</taxon>
        <taxon>Bacillota</taxon>
        <taxon>Bacilli</taxon>
        <taxon>Bacillales</taxon>
        <taxon>Bacillaceae</taxon>
        <taxon>Bacillus</taxon>
    </lineage>
</organism>
<keyword evidence="2 3" id="KW-0067">ATP-binding</keyword>
<dbReference type="PANTHER" id="PTHR10695">
    <property type="entry name" value="DEPHOSPHO-COA KINASE-RELATED"/>
    <property type="match status" value="1"/>
</dbReference>
<evidence type="ECO:0000256" key="3">
    <source>
        <dbReference type="HAMAP-Rule" id="MF_00376"/>
    </source>
</evidence>
<accession>A0ABV9NXB4</accession>
<dbReference type="RefSeq" id="WP_377910115.1">
    <property type="nucleotide sequence ID" value="NZ_JBHSGK010000013.1"/>
</dbReference>
<dbReference type="InterPro" id="IPR027417">
    <property type="entry name" value="P-loop_NTPase"/>
</dbReference>
<dbReference type="Gene3D" id="3.40.50.300">
    <property type="entry name" value="P-loop containing nucleotide triphosphate hydrolases"/>
    <property type="match status" value="1"/>
</dbReference>